<dbReference type="AlphaFoldDB" id="A0A9R1VLF8"/>
<keyword evidence="3" id="KW-1185">Reference proteome</keyword>
<name>A0A9R1VLF8_LACSA</name>
<evidence type="ECO:0000256" key="1">
    <source>
        <dbReference type="SAM" id="MobiDB-lite"/>
    </source>
</evidence>
<protein>
    <submittedName>
        <fullName evidence="2">Uncharacterized protein</fullName>
    </submittedName>
</protein>
<dbReference type="Proteomes" id="UP000235145">
    <property type="component" value="Unassembled WGS sequence"/>
</dbReference>
<evidence type="ECO:0000313" key="3">
    <source>
        <dbReference type="Proteomes" id="UP000235145"/>
    </source>
</evidence>
<organism evidence="2 3">
    <name type="scientific">Lactuca sativa</name>
    <name type="common">Garden lettuce</name>
    <dbReference type="NCBI Taxonomy" id="4236"/>
    <lineage>
        <taxon>Eukaryota</taxon>
        <taxon>Viridiplantae</taxon>
        <taxon>Streptophyta</taxon>
        <taxon>Embryophyta</taxon>
        <taxon>Tracheophyta</taxon>
        <taxon>Spermatophyta</taxon>
        <taxon>Magnoliopsida</taxon>
        <taxon>eudicotyledons</taxon>
        <taxon>Gunneridae</taxon>
        <taxon>Pentapetalae</taxon>
        <taxon>asterids</taxon>
        <taxon>campanulids</taxon>
        <taxon>Asterales</taxon>
        <taxon>Asteraceae</taxon>
        <taxon>Cichorioideae</taxon>
        <taxon>Cichorieae</taxon>
        <taxon>Lactucinae</taxon>
        <taxon>Lactuca</taxon>
    </lineage>
</organism>
<comment type="caution">
    <text evidence="2">The sequence shown here is derived from an EMBL/GenBank/DDBJ whole genome shotgun (WGS) entry which is preliminary data.</text>
</comment>
<gene>
    <name evidence="2" type="ORF">LSAT_V11C500242850</name>
</gene>
<accession>A0A9R1VLF8</accession>
<feature type="compositionally biased region" description="Basic and acidic residues" evidence="1">
    <location>
        <begin position="142"/>
        <end position="152"/>
    </location>
</feature>
<feature type="compositionally biased region" description="Polar residues" evidence="1">
    <location>
        <begin position="183"/>
        <end position="195"/>
    </location>
</feature>
<reference evidence="2 3" key="1">
    <citation type="journal article" date="2017" name="Nat. Commun.">
        <title>Genome assembly with in vitro proximity ligation data and whole-genome triplication in lettuce.</title>
        <authorList>
            <person name="Reyes-Chin-Wo S."/>
            <person name="Wang Z."/>
            <person name="Yang X."/>
            <person name="Kozik A."/>
            <person name="Arikit S."/>
            <person name="Song C."/>
            <person name="Xia L."/>
            <person name="Froenicke L."/>
            <person name="Lavelle D.O."/>
            <person name="Truco M.J."/>
            <person name="Xia R."/>
            <person name="Zhu S."/>
            <person name="Xu C."/>
            <person name="Xu H."/>
            <person name="Xu X."/>
            <person name="Cox K."/>
            <person name="Korf I."/>
            <person name="Meyers B.C."/>
            <person name="Michelmore R.W."/>
        </authorList>
    </citation>
    <scope>NUCLEOTIDE SEQUENCE [LARGE SCALE GENOMIC DNA]</scope>
    <source>
        <strain evidence="3">cv. Salinas</strain>
        <tissue evidence="2">Seedlings</tissue>
    </source>
</reference>
<feature type="compositionally biased region" description="Basic and acidic residues" evidence="1">
    <location>
        <begin position="162"/>
        <end position="174"/>
    </location>
</feature>
<evidence type="ECO:0000313" key="2">
    <source>
        <dbReference type="EMBL" id="KAJ0206798.1"/>
    </source>
</evidence>
<feature type="region of interest" description="Disordered" evidence="1">
    <location>
        <begin position="134"/>
        <end position="205"/>
    </location>
</feature>
<sequence length="205" mass="22777">MFLSNGREIWQPWFKKITPWEVECVPQHAWCEEAFSIIATNTDSPNLAFGRVGILTSHPDIVSSSITILVDGIPCKINVMEYIFESLKLSPVLAANDFYQKMSWWDEDSTGENDNLNSEGPIQPEDMLESLEVSPVKVHQPRHQEGGEEESHGNSLALGTKESPRNSKTGEPRMEFVPPPLSDSGNAPFGNSFSLGQKKVGPILH</sequence>
<dbReference type="EMBL" id="NBSK02000005">
    <property type="protein sequence ID" value="KAJ0206798.1"/>
    <property type="molecule type" value="Genomic_DNA"/>
</dbReference>
<proteinExistence type="predicted"/>